<evidence type="ECO:0000256" key="3">
    <source>
        <dbReference type="ARBA" id="ARBA00023043"/>
    </source>
</evidence>
<dbReference type="GO" id="GO:0045732">
    <property type="term" value="P:positive regulation of protein catabolic process"/>
    <property type="evidence" value="ECO:0007669"/>
    <property type="project" value="TreeGrafter"/>
</dbReference>
<proteinExistence type="inferred from homology"/>
<evidence type="ECO:0000313" key="5">
    <source>
        <dbReference type="Proteomes" id="UP000494165"/>
    </source>
</evidence>
<evidence type="ECO:0000313" key="4">
    <source>
        <dbReference type="EMBL" id="CAB3374075.1"/>
    </source>
</evidence>
<evidence type="ECO:0000256" key="1">
    <source>
        <dbReference type="ARBA" id="ARBA00005949"/>
    </source>
</evidence>
<keyword evidence="5" id="KW-1185">Reference proteome</keyword>
<dbReference type="OrthoDB" id="194358at2759"/>
<evidence type="ECO:0000256" key="2">
    <source>
        <dbReference type="ARBA" id="ARBA00022737"/>
    </source>
</evidence>
<keyword evidence="2" id="KW-0677">Repeat</keyword>
<dbReference type="PANTHER" id="PTHR24136">
    <property type="entry name" value="SOWAH (DROSOPHILA) HOMOLOG"/>
    <property type="match status" value="1"/>
</dbReference>
<keyword evidence="3" id="KW-0040">ANK repeat</keyword>
<dbReference type="PANTHER" id="PTHR24136:SF15">
    <property type="entry name" value="ANK_REP_REGION DOMAIN-CONTAINING PROTEIN"/>
    <property type="match status" value="1"/>
</dbReference>
<name>A0A8S1D175_9INSE</name>
<dbReference type="EMBL" id="CADEPI010000093">
    <property type="protein sequence ID" value="CAB3374075.1"/>
    <property type="molecule type" value="Genomic_DNA"/>
</dbReference>
<evidence type="ECO:0008006" key="6">
    <source>
        <dbReference type="Google" id="ProtNLM"/>
    </source>
</evidence>
<gene>
    <name evidence="4" type="ORF">CLODIP_2_CD13834</name>
</gene>
<comment type="similarity">
    <text evidence="1">Belongs to the ankyrin SOCS box (ASB) family.</text>
</comment>
<accession>A0A8S1D175</accession>
<sequence>MTTYTRMDLSIIHRKAKITTNDYLHPESCREELTDITRLVVVLRDTPDAIQYPDLQLLISALQMKHLKCFQVMLKAGFNPNLYDDRLNSTPMTEVLKLDEPKQYLKELVRHGARPNHPCPNVPNFFYVKQAVEHGDFDSVAFLAIRGADLDLESHLEHTYKKLTPLAVAALTWRVNITEVLLLYGAKLEYSSSQVNMINALVYLCCMKKNNSFIHKLYTLKVLHKHGANMWQRNIKGLTALDYVRFQCKQNRSVRWFKLASVLRDCMRTPLSLQMLSRNAIRKYVGKMYYTKVRSLKVNGVPVSELTILDFLLYKDLKSTFQQEINQCFADMAT</sequence>
<reference evidence="4 5" key="1">
    <citation type="submission" date="2020-04" db="EMBL/GenBank/DDBJ databases">
        <authorList>
            <person name="Alioto T."/>
            <person name="Alioto T."/>
            <person name="Gomez Garrido J."/>
        </authorList>
    </citation>
    <scope>NUCLEOTIDE SEQUENCE [LARGE SCALE GENOMIC DNA]</scope>
</reference>
<dbReference type="AlphaFoldDB" id="A0A8S1D175"/>
<protein>
    <recommendedName>
        <fullName evidence="6">SOCS box domain-containing protein</fullName>
    </recommendedName>
</protein>
<dbReference type="SUPFAM" id="SSF48403">
    <property type="entry name" value="Ankyrin repeat"/>
    <property type="match status" value="1"/>
</dbReference>
<dbReference type="GO" id="GO:0016567">
    <property type="term" value="P:protein ubiquitination"/>
    <property type="evidence" value="ECO:0007669"/>
    <property type="project" value="TreeGrafter"/>
</dbReference>
<dbReference type="InterPro" id="IPR051573">
    <property type="entry name" value="Ankyrin-SOCS_box_domain"/>
</dbReference>
<organism evidence="4 5">
    <name type="scientific">Cloeon dipterum</name>
    <dbReference type="NCBI Taxonomy" id="197152"/>
    <lineage>
        <taxon>Eukaryota</taxon>
        <taxon>Metazoa</taxon>
        <taxon>Ecdysozoa</taxon>
        <taxon>Arthropoda</taxon>
        <taxon>Hexapoda</taxon>
        <taxon>Insecta</taxon>
        <taxon>Pterygota</taxon>
        <taxon>Palaeoptera</taxon>
        <taxon>Ephemeroptera</taxon>
        <taxon>Pisciforma</taxon>
        <taxon>Baetidae</taxon>
        <taxon>Cloeon</taxon>
    </lineage>
</organism>
<comment type="caution">
    <text evidence="4">The sequence shown here is derived from an EMBL/GenBank/DDBJ whole genome shotgun (WGS) entry which is preliminary data.</text>
</comment>
<dbReference type="Proteomes" id="UP000494165">
    <property type="component" value="Unassembled WGS sequence"/>
</dbReference>
<dbReference type="InterPro" id="IPR036770">
    <property type="entry name" value="Ankyrin_rpt-contain_sf"/>
</dbReference>
<dbReference type="Gene3D" id="1.25.40.20">
    <property type="entry name" value="Ankyrin repeat-containing domain"/>
    <property type="match status" value="1"/>
</dbReference>